<dbReference type="InterPro" id="IPR036388">
    <property type="entry name" value="WH-like_DNA-bd_sf"/>
</dbReference>
<dbReference type="Gene3D" id="1.10.10.10">
    <property type="entry name" value="Winged helix-like DNA-binding domain superfamily/Winged helix DNA-binding domain"/>
    <property type="match status" value="1"/>
</dbReference>
<dbReference type="AlphaFoldDB" id="E7QT13"/>
<keyword evidence="4" id="KW-1185">Reference proteome</keyword>
<dbReference type="Proteomes" id="UP000184203">
    <property type="component" value="Unassembled WGS sequence"/>
</dbReference>
<sequence length="75" mass="8393">MSTFEHKTDAEILETLLEHAPVHVTDLAMATDTHAITVDQTCSRLYQQGLIYPLGRGCYKVTDAGRRLVETECDL</sequence>
<reference evidence="2" key="2">
    <citation type="submission" date="2016-11" db="EMBL/GenBank/DDBJ databases">
        <authorList>
            <person name="Jaros S."/>
            <person name="Januszkiewicz K."/>
            <person name="Wedrychowicz H."/>
        </authorList>
    </citation>
    <scope>NUCLEOTIDE SEQUENCE [LARGE SCALE GENOMIC DNA]</scope>
    <source>
        <strain evidence="2">DX253</strain>
    </source>
</reference>
<reference evidence="1 3" key="1">
    <citation type="journal article" date="2014" name="ISME J.">
        <title>Trehalose/2-sulfotrehalose biosynthesis and glycine-betaine uptake are widely spread mechanisms for osmoadaptation in the Halobacteriales.</title>
        <authorList>
            <person name="Youssef N.H."/>
            <person name="Savage-Ashlock K.N."/>
            <person name="McCully A.L."/>
            <person name="Luedtke B."/>
            <person name="Shaw E.I."/>
            <person name="Hoff W.D."/>
            <person name="Elshahed M.S."/>
        </authorList>
    </citation>
    <scope>NUCLEOTIDE SEQUENCE [LARGE SCALE GENOMIC DNA]</scope>
    <source>
        <strain evidence="1 3">DX253</strain>
    </source>
</reference>
<evidence type="ECO:0000313" key="1">
    <source>
        <dbReference type="EMBL" id="EFW92294.1"/>
    </source>
</evidence>
<reference evidence="4" key="3">
    <citation type="submission" date="2016-11" db="EMBL/GenBank/DDBJ databases">
        <authorList>
            <person name="Varghese N."/>
            <person name="Submissions S."/>
        </authorList>
    </citation>
    <scope>NUCLEOTIDE SEQUENCE [LARGE SCALE GENOMIC DNA]</scope>
    <source>
        <strain evidence="4">DX253</strain>
    </source>
</reference>
<evidence type="ECO:0000313" key="3">
    <source>
        <dbReference type="Proteomes" id="UP000003751"/>
    </source>
</evidence>
<evidence type="ECO:0000313" key="2">
    <source>
        <dbReference type="EMBL" id="SHL62927.1"/>
    </source>
</evidence>
<dbReference type="EMBL" id="FRAN01000009">
    <property type="protein sequence ID" value="SHL62927.1"/>
    <property type="molecule type" value="Genomic_DNA"/>
</dbReference>
<dbReference type="eggNOG" id="arCOG03923">
    <property type="taxonomic scope" value="Archaea"/>
</dbReference>
<dbReference type="Proteomes" id="UP000003751">
    <property type="component" value="Unassembled WGS sequence"/>
</dbReference>
<dbReference type="SUPFAM" id="SSF46785">
    <property type="entry name" value="Winged helix' DNA-binding domain"/>
    <property type="match status" value="1"/>
</dbReference>
<dbReference type="EMBL" id="AEMG01000008">
    <property type="protein sequence ID" value="EFW92294.1"/>
    <property type="molecule type" value="Genomic_DNA"/>
</dbReference>
<protein>
    <submittedName>
        <fullName evidence="1">Transcription regulator</fullName>
    </submittedName>
</protein>
<proteinExistence type="predicted"/>
<gene>
    <name evidence="2" type="ORF">SAMN05444342_4303</name>
    <name evidence="1" type="ORF">ZOD2009_09555</name>
</gene>
<evidence type="ECO:0000313" key="4">
    <source>
        <dbReference type="Proteomes" id="UP000184203"/>
    </source>
</evidence>
<name>E7QT13_HALPU</name>
<dbReference type="InterPro" id="IPR036390">
    <property type="entry name" value="WH_DNA-bd_sf"/>
</dbReference>
<accession>E7QT13</accession>
<organism evidence="1 3">
    <name type="scientific">Haladaptatus paucihalophilus DX253</name>
    <dbReference type="NCBI Taxonomy" id="797209"/>
    <lineage>
        <taxon>Archaea</taxon>
        <taxon>Methanobacteriati</taxon>
        <taxon>Methanobacteriota</taxon>
        <taxon>Stenosarchaea group</taxon>
        <taxon>Halobacteria</taxon>
        <taxon>Halobacteriales</taxon>
        <taxon>Haladaptataceae</taxon>
        <taxon>Haladaptatus</taxon>
    </lineage>
</organism>